<dbReference type="InterPro" id="IPR036397">
    <property type="entry name" value="RNaseH_sf"/>
</dbReference>
<dbReference type="GO" id="GO:0003964">
    <property type="term" value="F:RNA-directed DNA polymerase activity"/>
    <property type="evidence" value="ECO:0007669"/>
    <property type="project" value="UniProtKB-KW"/>
</dbReference>
<accession>A0ABQ4X7N3</accession>
<reference evidence="3" key="1">
    <citation type="journal article" date="2022" name="Int. J. Mol. Sci.">
        <title>Draft Genome of Tanacetum Coccineum: Genomic Comparison of Closely Related Tanacetum-Family Plants.</title>
        <authorList>
            <person name="Yamashiro T."/>
            <person name="Shiraishi A."/>
            <person name="Nakayama K."/>
            <person name="Satake H."/>
        </authorList>
    </citation>
    <scope>NUCLEOTIDE SEQUENCE</scope>
</reference>
<name>A0ABQ4X7N3_9ASTR</name>
<dbReference type="EMBL" id="BQNB010009267">
    <property type="protein sequence ID" value="GJS61117.1"/>
    <property type="molecule type" value="Genomic_DNA"/>
</dbReference>
<feature type="domain" description="Retroviral polymerase SH3-like" evidence="2">
    <location>
        <begin position="227"/>
        <end position="280"/>
    </location>
</feature>
<reference evidence="3" key="2">
    <citation type="submission" date="2022-01" db="EMBL/GenBank/DDBJ databases">
        <authorList>
            <person name="Yamashiro T."/>
            <person name="Shiraishi A."/>
            <person name="Satake H."/>
            <person name="Nakayama K."/>
        </authorList>
    </citation>
    <scope>NUCLEOTIDE SEQUENCE</scope>
</reference>
<organism evidence="3 4">
    <name type="scientific">Tanacetum coccineum</name>
    <dbReference type="NCBI Taxonomy" id="301880"/>
    <lineage>
        <taxon>Eukaryota</taxon>
        <taxon>Viridiplantae</taxon>
        <taxon>Streptophyta</taxon>
        <taxon>Embryophyta</taxon>
        <taxon>Tracheophyta</taxon>
        <taxon>Spermatophyta</taxon>
        <taxon>Magnoliopsida</taxon>
        <taxon>eudicotyledons</taxon>
        <taxon>Gunneridae</taxon>
        <taxon>Pentapetalae</taxon>
        <taxon>asterids</taxon>
        <taxon>campanulids</taxon>
        <taxon>Asterales</taxon>
        <taxon>Asteraceae</taxon>
        <taxon>Asteroideae</taxon>
        <taxon>Anthemideae</taxon>
        <taxon>Anthemidinae</taxon>
        <taxon>Tanacetum</taxon>
    </lineage>
</organism>
<comment type="caution">
    <text evidence="3">The sequence shown here is derived from an EMBL/GenBank/DDBJ whole genome shotgun (WGS) entry which is preliminary data.</text>
</comment>
<gene>
    <name evidence="3" type="ORF">Tco_0655901</name>
</gene>
<feature type="domain" description="RNase H type-1" evidence="1">
    <location>
        <begin position="102"/>
        <end position="168"/>
    </location>
</feature>
<keyword evidence="3" id="KW-0548">Nucleotidyltransferase</keyword>
<dbReference type="InterPro" id="IPR012337">
    <property type="entry name" value="RNaseH-like_sf"/>
</dbReference>
<proteinExistence type="predicted"/>
<evidence type="ECO:0000313" key="4">
    <source>
        <dbReference type="Proteomes" id="UP001151760"/>
    </source>
</evidence>
<keyword evidence="3" id="KW-0695">RNA-directed DNA polymerase</keyword>
<keyword evidence="3" id="KW-0808">Transferase</keyword>
<evidence type="ECO:0000313" key="3">
    <source>
        <dbReference type="EMBL" id="GJS61117.1"/>
    </source>
</evidence>
<dbReference type="InterPro" id="IPR002156">
    <property type="entry name" value="RNaseH_domain"/>
</dbReference>
<keyword evidence="4" id="KW-1185">Reference proteome</keyword>
<dbReference type="PANTHER" id="PTHR48475:SF2">
    <property type="entry name" value="RIBONUCLEASE H"/>
    <property type="match status" value="1"/>
</dbReference>
<dbReference type="Proteomes" id="UP001151760">
    <property type="component" value="Unassembled WGS sequence"/>
</dbReference>
<sequence>MEKLVLALVSASKRQKRYFQAHTVIVITNQLIKQMLSNPELTGRLLKWSYELEEHDIQYRPRTSVKGQILTDFIVERPEDNSEDTLMEDEEELPDPWTLFDATNNEAEYEALIAGLKIVEQMGVQNLQANVDSRLVANQVNETYVAKENDMIRYLEKVKMLTGSFKVFDDASRFCYVYLLHTKDEALDKFKVFKTEVELQQGSLIKRFRTDKGGLSQGFWGEAMTVVRLPDQKLKTLGEKSIEWHLVGYAEHSKAFRFYVIERNDSVSINSIIELRDVIFGGVASCDGCAC</sequence>
<dbReference type="InterPro" id="IPR057670">
    <property type="entry name" value="SH3_retrovirus"/>
</dbReference>
<evidence type="ECO:0000259" key="1">
    <source>
        <dbReference type="Pfam" id="PF13456"/>
    </source>
</evidence>
<dbReference type="PANTHER" id="PTHR48475">
    <property type="entry name" value="RIBONUCLEASE H"/>
    <property type="match status" value="1"/>
</dbReference>
<protein>
    <submittedName>
        <fullName evidence="3">Reverse transcriptase domain-containing protein</fullName>
    </submittedName>
</protein>
<dbReference type="Pfam" id="PF13456">
    <property type="entry name" value="RVT_3"/>
    <property type="match status" value="1"/>
</dbReference>
<dbReference type="SUPFAM" id="SSF53098">
    <property type="entry name" value="Ribonuclease H-like"/>
    <property type="match status" value="1"/>
</dbReference>
<dbReference type="Gene3D" id="3.30.420.10">
    <property type="entry name" value="Ribonuclease H-like superfamily/Ribonuclease H"/>
    <property type="match status" value="1"/>
</dbReference>
<dbReference type="Pfam" id="PF25597">
    <property type="entry name" value="SH3_retrovirus"/>
    <property type="match status" value="1"/>
</dbReference>
<evidence type="ECO:0000259" key="2">
    <source>
        <dbReference type="Pfam" id="PF25597"/>
    </source>
</evidence>